<keyword evidence="8" id="KW-1185">Reference proteome</keyword>
<name>A0A0D2CVP2_9EURO</name>
<proteinExistence type="predicted"/>
<evidence type="ECO:0000256" key="1">
    <source>
        <dbReference type="ARBA" id="ARBA00004141"/>
    </source>
</evidence>
<keyword evidence="3 6" id="KW-1133">Transmembrane helix</keyword>
<dbReference type="Gene3D" id="1.20.58.340">
    <property type="entry name" value="Magnesium transport protein CorA, transmembrane region"/>
    <property type="match status" value="1"/>
</dbReference>
<comment type="subcellular location">
    <subcellularLocation>
        <location evidence="1">Membrane</location>
        <topology evidence="1">Multi-pass membrane protein</topology>
    </subcellularLocation>
</comment>
<dbReference type="STRING" id="5601.A0A0D2CVP2"/>
<dbReference type="Pfam" id="PF01544">
    <property type="entry name" value="CorA"/>
    <property type="match status" value="1"/>
</dbReference>
<evidence type="ECO:0000313" key="7">
    <source>
        <dbReference type="EMBL" id="KIW69221.1"/>
    </source>
</evidence>
<dbReference type="GO" id="GO:0016020">
    <property type="term" value="C:membrane"/>
    <property type="evidence" value="ECO:0007669"/>
    <property type="project" value="UniProtKB-SubCell"/>
</dbReference>
<evidence type="ECO:0000313" key="8">
    <source>
        <dbReference type="Proteomes" id="UP000054266"/>
    </source>
</evidence>
<dbReference type="GO" id="GO:0046873">
    <property type="term" value="F:metal ion transmembrane transporter activity"/>
    <property type="evidence" value="ECO:0007669"/>
    <property type="project" value="InterPro"/>
</dbReference>
<sequence length="369" mass="41928">MIYAAHVAFTARINHQAAPKNGRKVRRLIESEQMDNIVLYGADVEASLSKAKNDLMLMSHVGDYSSSASYEAVGPAYVLLTLLRDLFERTNEKDGLNLLRMYKSYIGRLDFQVKHHPRRRLRNGLVHFRGEIRTVQQIMHEPSDIITQLCRTLRPASFKVTSLQRVEQYKLEEQAMEHVQLLGRSNLQVYDRHIRKLERLEQEALQGVEIEQDDHGKAILVFTIVTVVFLSLSFATGFLGMNTRDIRSTDSTQWLFWSITLPLTVLTMATAVSIGYYGERIREALVRVLPATRAAPDQGWAMHGTGSSSKHRSGKRQNGGSDFDSDSGSVCEEKTTIQHQRRGLVGRFSNMCWVRVRGEICHLPRLLCG</sequence>
<feature type="transmembrane region" description="Helical" evidence="6">
    <location>
        <begin position="254"/>
        <end position="277"/>
    </location>
</feature>
<feature type="region of interest" description="Disordered" evidence="5">
    <location>
        <begin position="299"/>
        <end position="329"/>
    </location>
</feature>
<feature type="compositionally biased region" description="Low complexity" evidence="5">
    <location>
        <begin position="319"/>
        <end position="329"/>
    </location>
</feature>
<dbReference type="InterPro" id="IPR002523">
    <property type="entry name" value="MgTranspt_CorA/ZnTranspt_ZntB"/>
</dbReference>
<dbReference type="AlphaFoldDB" id="A0A0D2CVP2"/>
<accession>A0A0D2CVP2</accession>
<evidence type="ECO:0000256" key="2">
    <source>
        <dbReference type="ARBA" id="ARBA00022692"/>
    </source>
</evidence>
<keyword evidence="2 6" id="KW-0812">Transmembrane</keyword>
<evidence type="ECO:0000256" key="4">
    <source>
        <dbReference type="ARBA" id="ARBA00023136"/>
    </source>
</evidence>
<gene>
    <name evidence="7" type="ORF">PV04_05109</name>
</gene>
<feature type="transmembrane region" description="Helical" evidence="6">
    <location>
        <begin position="219"/>
        <end position="242"/>
    </location>
</feature>
<keyword evidence="4 6" id="KW-0472">Membrane</keyword>
<dbReference type="EMBL" id="KN846958">
    <property type="protein sequence ID" value="KIW69221.1"/>
    <property type="molecule type" value="Genomic_DNA"/>
</dbReference>
<reference evidence="7 8" key="1">
    <citation type="submission" date="2015-01" db="EMBL/GenBank/DDBJ databases">
        <title>The Genome Sequence of Capronia semiimmersa CBS27337.</title>
        <authorList>
            <consortium name="The Broad Institute Genomics Platform"/>
            <person name="Cuomo C."/>
            <person name="de Hoog S."/>
            <person name="Gorbushina A."/>
            <person name="Stielow B."/>
            <person name="Teixiera M."/>
            <person name="Abouelleil A."/>
            <person name="Chapman S.B."/>
            <person name="Priest M."/>
            <person name="Young S.K."/>
            <person name="Wortman J."/>
            <person name="Nusbaum C."/>
            <person name="Birren B."/>
        </authorList>
    </citation>
    <scope>NUCLEOTIDE SEQUENCE [LARGE SCALE GENOMIC DNA]</scope>
    <source>
        <strain evidence="7 8">CBS 27337</strain>
    </source>
</reference>
<evidence type="ECO:0000256" key="6">
    <source>
        <dbReference type="SAM" id="Phobius"/>
    </source>
</evidence>
<dbReference type="Proteomes" id="UP000054266">
    <property type="component" value="Unassembled WGS sequence"/>
</dbReference>
<organism evidence="7 8">
    <name type="scientific">Phialophora macrospora</name>
    <dbReference type="NCBI Taxonomy" id="1851006"/>
    <lineage>
        <taxon>Eukaryota</taxon>
        <taxon>Fungi</taxon>
        <taxon>Dikarya</taxon>
        <taxon>Ascomycota</taxon>
        <taxon>Pezizomycotina</taxon>
        <taxon>Eurotiomycetes</taxon>
        <taxon>Chaetothyriomycetidae</taxon>
        <taxon>Chaetothyriales</taxon>
        <taxon>Herpotrichiellaceae</taxon>
        <taxon>Phialophora</taxon>
    </lineage>
</organism>
<dbReference type="HOGENOM" id="CLU_750047_0_0_1"/>
<dbReference type="SUPFAM" id="SSF144083">
    <property type="entry name" value="Magnesium transport protein CorA, transmembrane region"/>
    <property type="match status" value="1"/>
</dbReference>
<protein>
    <submittedName>
        <fullName evidence="7">Uncharacterized protein</fullName>
    </submittedName>
</protein>
<dbReference type="InterPro" id="IPR045863">
    <property type="entry name" value="CorA_TM1_TM2"/>
</dbReference>
<evidence type="ECO:0000256" key="5">
    <source>
        <dbReference type="SAM" id="MobiDB-lite"/>
    </source>
</evidence>
<evidence type="ECO:0000256" key="3">
    <source>
        <dbReference type="ARBA" id="ARBA00022989"/>
    </source>
</evidence>